<dbReference type="EMBL" id="CAXKWB010027380">
    <property type="protein sequence ID" value="CAL4131800.1"/>
    <property type="molecule type" value="Genomic_DNA"/>
</dbReference>
<evidence type="ECO:0000256" key="2">
    <source>
        <dbReference type="ARBA" id="ARBA00022729"/>
    </source>
</evidence>
<organism evidence="7 8">
    <name type="scientific">Meganyctiphanes norvegica</name>
    <name type="common">Northern krill</name>
    <name type="synonym">Thysanopoda norvegica</name>
    <dbReference type="NCBI Taxonomy" id="48144"/>
    <lineage>
        <taxon>Eukaryota</taxon>
        <taxon>Metazoa</taxon>
        <taxon>Ecdysozoa</taxon>
        <taxon>Arthropoda</taxon>
        <taxon>Crustacea</taxon>
        <taxon>Multicrustacea</taxon>
        <taxon>Malacostraca</taxon>
        <taxon>Eumalacostraca</taxon>
        <taxon>Eucarida</taxon>
        <taxon>Euphausiacea</taxon>
        <taxon>Euphausiidae</taxon>
        <taxon>Meganyctiphanes</taxon>
    </lineage>
</organism>
<dbReference type="InterPro" id="IPR001611">
    <property type="entry name" value="Leu-rich_rpt"/>
</dbReference>
<reference evidence="7 8" key="1">
    <citation type="submission" date="2024-05" db="EMBL/GenBank/DDBJ databases">
        <authorList>
            <person name="Wallberg A."/>
        </authorList>
    </citation>
    <scope>NUCLEOTIDE SEQUENCE [LARGE SCALE GENOMIC DNA]</scope>
</reference>
<proteinExistence type="predicted"/>
<dbReference type="SUPFAM" id="SSF52058">
    <property type="entry name" value="L domain-like"/>
    <property type="match status" value="1"/>
</dbReference>
<dbReference type="InterPro" id="IPR000483">
    <property type="entry name" value="Cys-rich_flank_reg_C"/>
</dbReference>
<keyword evidence="5" id="KW-0812">Transmembrane</keyword>
<keyword evidence="2" id="KW-0732">Signal</keyword>
<comment type="caution">
    <text evidence="7">The sequence shown here is derived from an EMBL/GenBank/DDBJ whole genome shotgun (WGS) entry which is preliminary data.</text>
</comment>
<evidence type="ECO:0000256" key="5">
    <source>
        <dbReference type="SAM" id="Phobius"/>
    </source>
</evidence>
<dbReference type="SMART" id="SM00082">
    <property type="entry name" value="LRRCT"/>
    <property type="match status" value="1"/>
</dbReference>
<dbReference type="FunFam" id="3.80.10.10:FF:001164">
    <property type="entry name" value="GH01279p"/>
    <property type="match status" value="1"/>
</dbReference>
<name>A0AAV2RQF3_MEGNR</name>
<keyword evidence="5" id="KW-0472">Membrane</keyword>
<evidence type="ECO:0000313" key="7">
    <source>
        <dbReference type="EMBL" id="CAL4131800.1"/>
    </source>
</evidence>
<keyword evidence="8" id="KW-1185">Reference proteome</keyword>
<dbReference type="InterPro" id="IPR003591">
    <property type="entry name" value="Leu-rich_rpt_typical-subtyp"/>
</dbReference>
<dbReference type="Proteomes" id="UP001497623">
    <property type="component" value="Unassembled WGS sequence"/>
</dbReference>
<sequence length="586" mass="64974">MIKNRCRRVSGLGESQAVDCIAATSRGAEAGGSAGGGGGGGGEGNHRAGGVGVGGVSAARRVMTRRQHGHRNSLLSILTLALCGLILMGTLVGGAAGQARDRAQLGVGEVPRAVVCPPPNEITPCTCRVITKGKDPGLDIVCDHADEKHITNAMGILKKRPFTIYWMKFRNCNLPRLPDYLFLGMDVRHLHIIRSNVSHIDRSSLSALGSNLKALDLANNQIRRVPTEALSALKELTFLNLNYNQIELIGSSAFQGMDVLERLSLYENQIDHIDENAFKGIGRKLNRLNLGKNKLDKIPTDTFHPLVNLEVLDLHENHIHHINDGAFEGLHKLDMLKLEHNLISTIQADVFKDLTVLNSLNLEHNHITNLSVYSFRGMEDNLEWLELGHNRLDHIPSHALAKLHNLRQLDLDSNKIGIVEEDAFRGFGDTIKYILLDKNHIQKIPELSFIDLHSLEWLKLSHNDLKQLTEDSVQPILDTLTHIDISNNPLICNCDLLWLRQWLANPNNADNVESIDEHRCTSSDGKAHAIKNLPFEEFNCPRNVAPNLQTEYGRKAQSTSSAVLPKFSLLLHIASFVVIAIKTFSW</sequence>
<dbReference type="Gene3D" id="3.80.10.10">
    <property type="entry name" value="Ribonuclease Inhibitor"/>
    <property type="match status" value="3"/>
</dbReference>
<keyword evidence="3" id="KW-0677">Repeat</keyword>
<dbReference type="SMART" id="SM00369">
    <property type="entry name" value="LRR_TYP"/>
    <property type="match status" value="10"/>
</dbReference>
<protein>
    <recommendedName>
        <fullName evidence="6">LRRCT domain-containing protein</fullName>
    </recommendedName>
</protein>
<dbReference type="SMART" id="SM00365">
    <property type="entry name" value="LRR_SD22"/>
    <property type="match status" value="6"/>
</dbReference>
<evidence type="ECO:0000313" key="8">
    <source>
        <dbReference type="Proteomes" id="UP001497623"/>
    </source>
</evidence>
<feature type="domain" description="LRRCT" evidence="6">
    <location>
        <begin position="488"/>
        <end position="541"/>
    </location>
</feature>
<evidence type="ECO:0000256" key="1">
    <source>
        <dbReference type="ARBA" id="ARBA00022614"/>
    </source>
</evidence>
<accession>A0AAV2RQF3</accession>
<dbReference type="PROSITE" id="PS51450">
    <property type="entry name" value="LRR"/>
    <property type="match status" value="6"/>
</dbReference>
<evidence type="ECO:0000256" key="3">
    <source>
        <dbReference type="ARBA" id="ARBA00022737"/>
    </source>
</evidence>
<evidence type="ECO:0000256" key="4">
    <source>
        <dbReference type="SAM" id="MobiDB-lite"/>
    </source>
</evidence>
<gene>
    <name evidence="7" type="ORF">MNOR_LOCUS26849</name>
</gene>
<dbReference type="AlphaFoldDB" id="A0AAV2RQF3"/>
<feature type="compositionally biased region" description="Gly residues" evidence="4">
    <location>
        <begin position="29"/>
        <end position="47"/>
    </location>
</feature>
<dbReference type="PANTHER" id="PTHR24366">
    <property type="entry name" value="IG(IMMUNOGLOBULIN) AND LRR(LEUCINE RICH REPEAT) DOMAINS"/>
    <property type="match status" value="1"/>
</dbReference>
<dbReference type="Pfam" id="PF13855">
    <property type="entry name" value="LRR_8"/>
    <property type="match status" value="4"/>
</dbReference>
<keyword evidence="5" id="KW-1133">Transmembrane helix</keyword>
<keyword evidence="1" id="KW-0433">Leucine-rich repeat</keyword>
<feature type="transmembrane region" description="Helical" evidence="5">
    <location>
        <begin position="73"/>
        <end position="96"/>
    </location>
</feature>
<evidence type="ECO:0000259" key="6">
    <source>
        <dbReference type="SMART" id="SM00082"/>
    </source>
</evidence>
<dbReference type="PANTHER" id="PTHR24366:SF96">
    <property type="entry name" value="LEUCINE RICH REPEAT CONTAINING 53"/>
    <property type="match status" value="1"/>
</dbReference>
<feature type="region of interest" description="Disordered" evidence="4">
    <location>
        <begin position="28"/>
        <end position="47"/>
    </location>
</feature>
<dbReference type="InterPro" id="IPR032675">
    <property type="entry name" value="LRR_dom_sf"/>
</dbReference>